<dbReference type="Proteomes" id="UP000304382">
    <property type="component" value="Unassembled WGS sequence"/>
</dbReference>
<dbReference type="AlphaFoldDB" id="A0A4C2EQE6"/>
<dbReference type="Pfam" id="PF24378">
    <property type="entry name" value="DUF7534"/>
    <property type="match status" value="1"/>
</dbReference>
<evidence type="ECO:0000256" key="1">
    <source>
        <dbReference type="SAM" id="Phobius"/>
    </source>
</evidence>
<protein>
    <submittedName>
        <fullName evidence="2">Uncharacterized protein</fullName>
    </submittedName>
</protein>
<keyword evidence="1" id="KW-0812">Transmembrane</keyword>
<evidence type="ECO:0000313" key="2">
    <source>
        <dbReference type="EMBL" id="GCF14823.1"/>
    </source>
</evidence>
<name>A0A4C2EQE6_9EURY</name>
<feature type="transmembrane region" description="Helical" evidence="1">
    <location>
        <begin position="26"/>
        <end position="45"/>
    </location>
</feature>
<keyword evidence="1" id="KW-0472">Membrane</keyword>
<evidence type="ECO:0000313" key="3">
    <source>
        <dbReference type="Proteomes" id="UP000304382"/>
    </source>
</evidence>
<dbReference type="InterPro" id="IPR055956">
    <property type="entry name" value="DUF7534"/>
</dbReference>
<proteinExistence type="predicted"/>
<keyword evidence="1" id="KW-1133">Transmembrane helix</keyword>
<dbReference type="EMBL" id="BIXZ01000005">
    <property type="protein sequence ID" value="GCF14823.1"/>
    <property type="molecule type" value="Genomic_DNA"/>
</dbReference>
<reference evidence="2 3" key="1">
    <citation type="submission" date="2019-02" db="EMBL/GenBank/DDBJ databases">
        <title>Haloarcula mannanilyticum sp. nov., a mannan degrading haloarchaeon isolated from commercial salt.</title>
        <authorList>
            <person name="Enomoto S."/>
            <person name="Shimane Y."/>
            <person name="Kamekura M."/>
            <person name="Ito T."/>
            <person name="Moriya O."/>
            <person name="Ihara K."/>
            <person name="Takahashi-Ando N."/>
            <person name="Fukushima Y."/>
            <person name="Yoshida Y."/>
            <person name="Usama R."/>
            <person name="Takai K."/>
            <person name="Minegishi H."/>
        </authorList>
    </citation>
    <scope>NUCLEOTIDE SEQUENCE [LARGE SCALE GENOMIC DNA]</scope>
    <source>
        <strain evidence="2 3">MD130-1</strain>
    </source>
</reference>
<accession>A0A4C2EQE6</accession>
<gene>
    <name evidence="2" type="ORF">Harman_27580</name>
</gene>
<organism evidence="2 3">
    <name type="scientific">Haloarcula mannanilytica</name>
    <dbReference type="NCBI Taxonomy" id="2509225"/>
    <lineage>
        <taxon>Archaea</taxon>
        <taxon>Methanobacteriati</taxon>
        <taxon>Methanobacteriota</taxon>
        <taxon>Stenosarchaea group</taxon>
        <taxon>Halobacteria</taxon>
        <taxon>Halobacteriales</taxon>
        <taxon>Haloarculaceae</taxon>
        <taxon>Haloarcula</taxon>
    </lineage>
</organism>
<comment type="caution">
    <text evidence="2">The sequence shown here is derived from an EMBL/GenBank/DDBJ whole genome shotgun (WGS) entry which is preliminary data.</text>
</comment>
<keyword evidence="3" id="KW-1185">Reference proteome</keyword>
<sequence length="58" mass="6243">MTVVAAVVIGVPLATLLAPPDPYTQLFTLGLLLVVAVPVGYYLSYRGGYESLSVRFDR</sequence>